<accession>A0A5B6WBY9</accession>
<comment type="caution">
    <text evidence="6">The sequence shown here is derived from an EMBL/GenBank/DDBJ whole genome shotgun (WGS) entry which is preliminary data.</text>
</comment>
<dbReference type="PANTHER" id="PTHR24092">
    <property type="entry name" value="PROBABLE PHOSPHOLIPID-TRANSPORTING ATPASE"/>
    <property type="match status" value="1"/>
</dbReference>
<evidence type="ECO:0000313" key="7">
    <source>
        <dbReference type="Proteomes" id="UP000325315"/>
    </source>
</evidence>
<evidence type="ECO:0000256" key="4">
    <source>
        <dbReference type="SAM" id="Phobius"/>
    </source>
</evidence>
<dbReference type="GO" id="GO:0046872">
    <property type="term" value="F:metal ion binding"/>
    <property type="evidence" value="ECO:0007669"/>
    <property type="project" value="UniProtKB-KW"/>
</dbReference>
<dbReference type="InterPro" id="IPR032630">
    <property type="entry name" value="P_typ_ATPase_c"/>
</dbReference>
<evidence type="ECO:0000256" key="2">
    <source>
        <dbReference type="ARBA" id="ARBA00022723"/>
    </source>
</evidence>
<name>A0A5B6WBY9_9ROSI</name>
<dbReference type="SUPFAM" id="SSF81665">
    <property type="entry name" value="Calcium ATPase, transmembrane domain M"/>
    <property type="match status" value="1"/>
</dbReference>
<feature type="transmembrane region" description="Helical" evidence="4">
    <location>
        <begin position="63"/>
        <end position="80"/>
    </location>
</feature>
<protein>
    <submittedName>
        <fullName evidence="6">Putative phospholipid-transporting ATPase 5</fullName>
    </submittedName>
</protein>
<evidence type="ECO:0000259" key="5">
    <source>
        <dbReference type="Pfam" id="PF16212"/>
    </source>
</evidence>
<dbReference type="GO" id="GO:0045332">
    <property type="term" value="P:phospholipid translocation"/>
    <property type="evidence" value="ECO:0007669"/>
    <property type="project" value="TreeGrafter"/>
</dbReference>
<dbReference type="PANTHER" id="PTHR24092:SF157">
    <property type="entry name" value="PHOSPHOLIPID-TRANSPORTING ATPASE"/>
    <property type="match status" value="1"/>
</dbReference>
<keyword evidence="7" id="KW-1185">Reference proteome</keyword>
<keyword evidence="4" id="KW-0812">Transmembrane</keyword>
<keyword evidence="4" id="KW-0472">Membrane</keyword>
<comment type="subcellular location">
    <subcellularLocation>
        <location evidence="1">Membrane</location>
        <topology evidence="1">Multi-pass membrane protein</topology>
    </subcellularLocation>
</comment>
<evidence type="ECO:0000256" key="3">
    <source>
        <dbReference type="ARBA" id="ARBA00022842"/>
    </source>
</evidence>
<dbReference type="GO" id="GO:0140326">
    <property type="term" value="F:ATPase-coupled intramembrane lipid transporter activity"/>
    <property type="evidence" value="ECO:0007669"/>
    <property type="project" value="TreeGrafter"/>
</dbReference>
<evidence type="ECO:0000256" key="1">
    <source>
        <dbReference type="ARBA" id="ARBA00004141"/>
    </source>
</evidence>
<organism evidence="6 7">
    <name type="scientific">Gossypium australe</name>
    <dbReference type="NCBI Taxonomy" id="47621"/>
    <lineage>
        <taxon>Eukaryota</taxon>
        <taxon>Viridiplantae</taxon>
        <taxon>Streptophyta</taxon>
        <taxon>Embryophyta</taxon>
        <taxon>Tracheophyta</taxon>
        <taxon>Spermatophyta</taxon>
        <taxon>Magnoliopsida</taxon>
        <taxon>eudicotyledons</taxon>
        <taxon>Gunneridae</taxon>
        <taxon>Pentapetalae</taxon>
        <taxon>rosids</taxon>
        <taxon>malvids</taxon>
        <taxon>Malvales</taxon>
        <taxon>Malvaceae</taxon>
        <taxon>Malvoideae</taxon>
        <taxon>Gossypium</taxon>
    </lineage>
</organism>
<dbReference type="AlphaFoldDB" id="A0A5B6WBY9"/>
<keyword evidence="2" id="KW-0479">Metal-binding</keyword>
<dbReference type="Proteomes" id="UP000325315">
    <property type="component" value="Unassembled WGS sequence"/>
</dbReference>
<reference evidence="6" key="1">
    <citation type="submission" date="2019-08" db="EMBL/GenBank/DDBJ databases">
        <authorList>
            <person name="Liu F."/>
        </authorList>
    </citation>
    <scope>NUCLEOTIDE SEQUENCE [LARGE SCALE GENOMIC DNA]</scope>
    <source>
        <strain evidence="6">PA1801</strain>
        <tissue evidence="6">Leaf</tissue>
    </source>
</reference>
<dbReference type="InterPro" id="IPR023298">
    <property type="entry name" value="ATPase_P-typ_TM_dom_sf"/>
</dbReference>
<dbReference type="EMBL" id="SMMG02000003">
    <property type="protein sequence ID" value="KAA3479120.1"/>
    <property type="molecule type" value="Genomic_DNA"/>
</dbReference>
<evidence type="ECO:0000313" key="6">
    <source>
        <dbReference type="EMBL" id="KAA3479120.1"/>
    </source>
</evidence>
<keyword evidence="4" id="KW-1133">Transmembrane helix</keyword>
<dbReference type="GO" id="GO:0005886">
    <property type="term" value="C:plasma membrane"/>
    <property type="evidence" value="ECO:0007669"/>
    <property type="project" value="TreeGrafter"/>
</dbReference>
<feature type="transmembrane region" description="Helical" evidence="4">
    <location>
        <begin position="129"/>
        <end position="152"/>
    </location>
</feature>
<dbReference type="OrthoDB" id="377733at2759"/>
<proteinExistence type="predicted"/>
<feature type="transmembrane region" description="Helical" evidence="4">
    <location>
        <begin position="22"/>
        <end position="43"/>
    </location>
</feature>
<gene>
    <name evidence="6" type="ORF">EPI10_019665</name>
</gene>
<keyword evidence="3" id="KW-0460">Magnesium</keyword>
<sequence length="340" mass="39205">MKQFPALYQQGPRNVHFSWSRIIGWILNGVVSSLVIFLANIYILSPTAMRENGFVADIDSLGAITYTCIIWTVNCQIALITSHFTWIQHLSIWGSILLWYIFLLVYGALPPNFSGNAFQVLVEGIGPAPLYWMITVLVVIVSLLPYFIHIVIQRSYFPMDDHIIQEMEQCYKKYDVRDNEMWVREQRNSQRSTRIGFSARVDAKILSFNQQLQQKKLSIYRSVTNSPIYRSITTKEEILGNNSIEDISWLCSLSESELDFLISLKKLAVKRAIAIGHVQLANKFDLKVLQAPGFILMECLKEKVKDLSLIPSLLEPVMSIEELKNYIAFKARKEFYKRHV</sequence>
<feature type="domain" description="P-type ATPase C-terminal" evidence="5">
    <location>
        <begin position="2"/>
        <end position="158"/>
    </location>
</feature>
<feature type="transmembrane region" description="Helical" evidence="4">
    <location>
        <begin position="92"/>
        <end position="109"/>
    </location>
</feature>
<dbReference type="Pfam" id="PF16212">
    <property type="entry name" value="PhoLip_ATPase_C"/>
    <property type="match status" value="1"/>
</dbReference>